<accession>A0A6C0C6W2</accession>
<name>A0A6C0C6W2_9ZZZZ</name>
<organism evidence="1">
    <name type="scientific">viral metagenome</name>
    <dbReference type="NCBI Taxonomy" id="1070528"/>
    <lineage>
        <taxon>unclassified sequences</taxon>
        <taxon>metagenomes</taxon>
        <taxon>organismal metagenomes</taxon>
    </lineage>
</organism>
<proteinExistence type="predicted"/>
<dbReference type="EMBL" id="MN739344">
    <property type="protein sequence ID" value="QHS99539.1"/>
    <property type="molecule type" value="Genomic_DNA"/>
</dbReference>
<sequence length="113" mass="13178">METRSMTKNNISVEDKECAHILKDLHKSEICGFNEYGISILEEEQQKYISDYLLLDNMKWQIQILTLAKDYGENIETLRSMVELCHDPLTSETIDNEIERLGILRSNLITSIR</sequence>
<dbReference type="AlphaFoldDB" id="A0A6C0C6W2"/>
<protein>
    <submittedName>
        <fullName evidence="1">Uncharacterized protein</fullName>
    </submittedName>
</protein>
<evidence type="ECO:0000313" key="1">
    <source>
        <dbReference type="EMBL" id="QHS99539.1"/>
    </source>
</evidence>
<reference evidence="1" key="1">
    <citation type="journal article" date="2020" name="Nature">
        <title>Giant virus diversity and host interactions through global metagenomics.</title>
        <authorList>
            <person name="Schulz F."/>
            <person name="Roux S."/>
            <person name="Paez-Espino D."/>
            <person name="Jungbluth S."/>
            <person name="Walsh D.A."/>
            <person name="Denef V.J."/>
            <person name="McMahon K.D."/>
            <person name="Konstantinidis K.T."/>
            <person name="Eloe-Fadrosh E.A."/>
            <person name="Kyrpides N.C."/>
            <person name="Woyke T."/>
        </authorList>
    </citation>
    <scope>NUCLEOTIDE SEQUENCE</scope>
    <source>
        <strain evidence="1">GVMAG-M-3300020187-37</strain>
    </source>
</reference>